<evidence type="ECO:0000259" key="1">
    <source>
        <dbReference type="PROSITE" id="PS50943"/>
    </source>
</evidence>
<gene>
    <name evidence="2" type="ORF">ACFOGP_06745</name>
</gene>
<evidence type="ECO:0000313" key="2">
    <source>
        <dbReference type="EMBL" id="MFC3142399.1"/>
    </source>
</evidence>
<dbReference type="Proteomes" id="UP001595632">
    <property type="component" value="Unassembled WGS sequence"/>
</dbReference>
<feature type="domain" description="HTH cro/C1-type" evidence="1">
    <location>
        <begin position="38"/>
        <end position="92"/>
    </location>
</feature>
<dbReference type="CDD" id="cd00093">
    <property type="entry name" value="HTH_XRE"/>
    <property type="match status" value="1"/>
</dbReference>
<evidence type="ECO:0000313" key="3">
    <source>
        <dbReference type="Proteomes" id="UP001595632"/>
    </source>
</evidence>
<sequence length="164" mass="18371">MEARRIECTHFRPKGPYMAFLYKNGPMSTTFEAIGDRLRRLRSGAGQTQAEFAETLGTSLRSYKGYESGQRELPTSIILRLCEFSGVSPSWLLTGERDGLSPEALDAIRLSLRAGLEHLRAQTNISSTDAWADYLLLLTKLSEKQKHFISSEDAQAILMIGEKK</sequence>
<keyword evidence="3" id="KW-1185">Reference proteome</keyword>
<dbReference type="SMART" id="SM00530">
    <property type="entry name" value="HTH_XRE"/>
    <property type="match status" value="1"/>
</dbReference>
<dbReference type="SUPFAM" id="SSF47413">
    <property type="entry name" value="lambda repressor-like DNA-binding domains"/>
    <property type="match status" value="1"/>
</dbReference>
<dbReference type="Gene3D" id="1.10.260.40">
    <property type="entry name" value="lambda repressor-like DNA-binding domains"/>
    <property type="match status" value="1"/>
</dbReference>
<dbReference type="InterPro" id="IPR010982">
    <property type="entry name" value="Lambda_DNA-bd_dom_sf"/>
</dbReference>
<dbReference type="InterPro" id="IPR001387">
    <property type="entry name" value="Cro/C1-type_HTH"/>
</dbReference>
<comment type="caution">
    <text evidence="2">The sequence shown here is derived from an EMBL/GenBank/DDBJ whole genome shotgun (WGS) entry which is preliminary data.</text>
</comment>
<accession>A0ABV7GLB9</accession>
<organism evidence="2 3">
    <name type="scientific">Psychromarinibacter halotolerans</name>
    <dbReference type="NCBI Taxonomy" id="1775175"/>
    <lineage>
        <taxon>Bacteria</taxon>
        <taxon>Pseudomonadati</taxon>
        <taxon>Pseudomonadota</taxon>
        <taxon>Alphaproteobacteria</taxon>
        <taxon>Rhodobacterales</taxon>
        <taxon>Paracoccaceae</taxon>
        <taxon>Psychromarinibacter</taxon>
    </lineage>
</organism>
<proteinExistence type="predicted"/>
<dbReference type="PROSITE" id="PS50943">
    <property type="entry name" value="HTH_CROC1"/>
    <property type="match status" value="1"/>
</dbReference>
<name>A0ABV7GLB9_9RHOB</name>
<dbReference type="EMBL" id="JBHRTB010000010">
    <property type="protein sequence ID" value="MFC3142399.1"/>
    <property type="molecule type" value="Genomic_DNA"/>
</dbReference>
<dbReference type="Pfam" id="PF12844">
    <property type="entry name" value="HTH_19"/>
    <property type="match status" value="1"/>
</dbReference>
<reference evidence="3" key="1">
    <citation type="journal article" date="2019" name="Int. J. Syst. Evol. Microbiol.">
        <title>The Global Catalogue of Microorganisms (GCM) 10K type strain sequencing project: providing services to taxonomists for standard genome sequencing and annotation.</title>
        <authorList>
            <consortium name="The Broad Institute Genomics Platform"/>
            <consortium name="The Broad Institute Genome Sequencing Center for Infectious Disease"/>
            <person name="Wu L."/>
            <person name="Ma J."/>
        </authorList>
    </citation>
    <scope>NUCLEOTIDE SEQUENCE [LARGE SCALE GENOMIC DNA]</scope>
    <source>
        <strain evidence="3">KCTC 52366</strain>
    </source>
</reference>
<protein>
    <submittedName>
        <fullName evidence="2">Helix-turn-helix domain-containing protein</fullName>
    </submittedName>
</protein>